<evidence type="ECO:0000259" key="1">
    <source>
        <dbReference type="Pfam" id="PF02027"/>
    </source>
</evidence>
<sequence>MGDAPAFDRPVFGYADISTSDRDEMKIGLMEVRETYDAFMEDDLLPAQDYYADILDTNRDWDDLTPEERARLVGEFRTRPCIGDPTDEANELIDTDEILYVYVDQGSCEDAAWQQSLTPIADNFCFRYESQKLGMLASDIPPYSHDFSKWVVVRKYAQLGCTDVNVQDLTHCLVIPFGTLTQSSSF</sequence>
<evidence type="ECO:0000313" key="3">
    <source>
        <dbReference type="Proteomes" id="UP000045285"/>
    </source>
</evidence>
<feature type="domain" description="Cytokinin glycosidase" evidence="1">
    <location>
        <begin position="8"/>
        <end position="160"/>
    </location>
</feature>
<evidence type="ECO:0000313" key="2">
    <source>
        <dbReference type="EMBL" id="CDX20882.1"/>
    </source>
</evidence>
<dbReference type="Pfam" id="PF02027">
    <property type="entry name" value="RolB_RolC"/>
    <property type="match status" value="1"/>
</dbReference>
<dbReference type="InterPro" id="IPR006064">
    <property type="entry name" value="Glycosidase"/>
</dbReference>
<keyword evidence="3" id="KW-1185">Reference proteome</keyword>
<dbReference type="EMBL" id="CCMZ01000028">
    <property type="protein sequence ID" value="CDX20882.1"/>
    <property type="molecule type" value="Genomic_DNA"/>
</dbReference>
<name>A0A090DV51_MESPL</name>
<organism evidence="2 3">
    <name type="scientific">Mesorhizobium plurifarium</name>
    <dbReference type="NCBI Taxonomy" id="69974"/>
    <lineage>
        <taxon>Bacteria</taxon>
        <taxon>Pseudomonadati</taxon>
        <taxon>Pseudomonadota</taxon>
        <taxon>Alphaproteobacteria</taxon>
        <taxon>Hyphomicrobiales</taxon>
        <taxon>Phyllobacteriaceae</taxon>
        <taxon>Mesorhizobium</taxon>
    </lineage>
</organism>
<gene>
    <name evidence="2" type="ORF">MPL3356_340071</name>
</gene>
<reference evidence="3" key="1">
    <citation type="submission" date="2014-08" db="EMBL/GenBank/DDBJ databases">
        <authorList>
            <person name="Moulin L."/>
        </authorList>
    </citation>
    <scope>NUCLEOTIDE SEQUENCE [LARGE SCALE GENOMIC DNA]</scope>
</reference>
<dbReference type="AlphaFoldDB" id="A0A090DV51"/>
<accession>A0A090DV51</accession>
<proteinExistence type="predicted"/>
<protein>
    <recommendedName>
        <fullName evidence="1">Cytokinin glycosidase domain-containing protein</fullName>
    </recommendedName>
</protein>
<dbReference type="Proteomes" id="UP000045285">
    <property type="component" value="Unassembled WGS sequence"/>
</dbReference>